<dbReference type="InterPro" id="IPR018020">
    <property type="entry name" value="OHCU_decarboxylase"/>
</dbReference>
<dbReference type="PANTHER" id="PTHR37987:SF1">
    <property type="entry name" value="OXO-4-HYDROXY-4-CARBOXY-5-UREIDOIMIDAZOLINE DECARBOXYLASE DOMAIN-CONTAINING PROTEIN"/>
    <property type="match status" value="1"/>
</dbReference>
<dbReference type="InterPro" id="IPR036778">
    <property type="entry name" value="OHCU_decarboxylase_sf"/>
</dbReference>
<feature type="domain" description="Oxo-4-hydroxy-4-carboxy-5-ureidoimidazoline decarboxylase" evidence="2">
    <location>
        <begin position="14"/>
        <end position="173"/>
    </location>
</feature>
<dbReference type="SUPFAM" id="SSF158694">
    <property type="entry name" value="UraD-Like"/>
    <property type="match status" value="1"/>
</dbReference>
<dbReference type="Gene3D" id="1.10.3330.10">
    <property type="entry name" value="Oxo-4-hydroxy-4-carboxy-5-ureidoimidazoline decarboxylase"/>
    <property type="match status" value="1"/>
</dbReference>
<reference evidence="3" key="1">
    <citation type="submission" date="2014-03" db="EMBL/GenBank/DDBJ databases">
        <authorList>
            <person name="Casaregola S."/>
        </authorList>
    </citation>
    <scope>NUCLEOTIDE SEQUENCE [LARGE SCALE GENOMIC DNA]</scope>
    <source>
        <strain evidence="3">CLIB 918</strain>
    </source>
</reference>
<dbReference type="Pfam" id="PF09349">
    <property type="entry name" value="OHCU_decarbox"/>
    <property type="match status" value="1"/>
</dbReference>
<dbReference type="GO" id="GO:0006144">
    <property type="term" value="P:purine nucleobase metabolic process"/>
    <property type="evidence" value="ECO:0007669"/>
    <property type="project" value="UniProtKB-KW"/>
</dbReference>
<keyword evidence="4" id="KW-1185">Reference proteome</keyword>
<keyword evidence="1" id="KW-0659">Purine metabolism</keyword>
<dbReference type="STRING" id="1173061.A0A0J9XGE6"/>
<sequence>MSGLISFQQFLNSDKSQQTHTLSLLFEPCEALQNLIFRNLLNSEPKSFSSYIEFIEAVRKTLLLLLKASSTNKDLISKIIAAHPRLGAKKVESKLSQAEQASLQSSTEEAQILAELNSKYETKFPGLRYVVFVNGRSRPEIYKNINTRIDRGNYGLECEEAFNAMCDIAIDRATKLSKI</sequence>
<evidence type="ECO:0000313" key="4">
    <source>
        <dbReference type="Proteomes" id="UP000242525"/>
    </source>
</evidence>
<accession>A0A0J9XGE6</accession>
<comment type="caution">
    <text evidence="3">The sequence shown here is derived from an EMBL/GenBank/DDBJ whole genome shotgun (WGS) entry which is preliminary data.</text>
</comment>
<dbReference type="EMBL" id="CCBN010000015">
    <property type="protein sequence ID" value="CDO56357.1"/>
    <property type="molecule type" value="Genomic_DNA"/>
</dbReference>
<organism evidence="3 4">
    <name type="scientific">Geotrichum candidum</name>
    <name type="common">Oospora lactis</name>
    <name type="synonym">Dipodascus geotrichum</name>
    <dbReference type="NCBI Taxonomy" id="1173061"/>
    <lineage>
        <taxon>Eukaryota</taxon>
        <taxon>Fungi</taxon>
        <taxon>Dikarya</taxon>
        <taxon>Ascomycota</taxon>
        <taxon>Saccharomycotina</taxon>
        <taxon>Dipodascomycetes</taxon>
        <taxon>Dipodascales</taxon>
        <taxon>Dipodascaceae</taxon>
        <taxon>Geotrichum</taxon>
    </lineage>
</organism>
<dbReference type="AlphaFoldDB" id="A0A0J9XGE6"/>
<proteinExistence type="predicted"/>
<dbReference type="PANTHER" id="PTHR37987">
    <property type="entry name" value="CHROMOSOME 9, WHOLE GENOME SHOTGUN SEQUENCE"/>
    <property type="match status" value="1"/>
</dbReference>
<evidence type="ECO:0000256" key="1">
    <source>
        <dbReference type="ARBA" id="ARBA00022631"/>
    </source>
</evidence>
<gene>
    <name evidence="3" type="ORF">BN980_GECA15s00021g</name>
</gene>
<protein>
    <recommendedName>
        <fullName evidence="2">Oxo-4-hydroxy-4-carboxy-5-ureidoimidazoline decarboxylase domain-containing protein</fullName>
    </recommendedName>
</protein>
<evidence type="ECO:0000313" key="3">
    <source>
        <dbReference type="EMBL" id="CDO56357.1"/>
    </source>
</evidence>
<name>A0A0J9XGE6_GEOCN</name>
<dbReference type="Proteomes" id="UP000242525">
    <property type="component" value="Unassembled WGS sequence"/>
</dbReference>
<evidence type="ECO:0000259" key="2">
    <source>
        <dbReference type="Pfam" id="PF09349"/>
    </source>
</evidence>
<dbReference type="OrthoDB" id="5398391at2759"/>